<dbReference type="Pfam" id="PF13474">
    <property type="entry name" value="SnoaL_3"/>
    <property type="match status" value="1"/>
</dbReference>
<gene>
    <name evidence="2" type="ORF">ACFOZ7_00850</name>
</gene>
<name>A0ABD5NU65_9EURY</name>
<reference evidence="2 3" key="1">
    <citation type="journal article" date="2014" name="Int. J. Syst. Evol. Microbiol.">
        <title>Complete genome sequence of Corynebacterium casei LMG S-19264T (=DSM 44701T), isolated from a smear-ripened cheese.</title>
        <authorList>
            <consortium name="US DOE Joint Genome Institute (JGI-PGF)"/>
            <person name="Walter F."/>
            <person name="Albersmeier A."/>
            <person name="Kalinowski J."/>
            <person name="Ruckert C."/>
        </authorList>
    </citation>
    <scope>NUCLEOTIDE SEQUENCE [LARGE SCALE GENOMIC DNA]</scope>
    <source>
        <strain evidence="2 3">IBRC-M 10912</strain>
    </source>
</reference>
<proteinExistence type="predicted"/>
<protein>
    <submittedName>
        <fullName evidence="2">Nuclear transport factor 2 family protein</fullName>
    </submittedName>
</protein>
<dbReference type="Proteomes" id="UP001595821">
    <property type="component" value="Unassembled WGS sequence"/>
</dbReference>
<dbReference type="EMBL" id="JBHSDJ010000002">
    <property type="protein sequence ID" value="MFC4245563.1"/>
    <property type="molecule type" value="Genomic_DNA"/>
</dbReference>
<evidence type="ECO:0000313" key="3">
    <source>
        <dbReference type="Proteomes" id="UP001595821"/>
    </source>
</evidence>
<dbReference type="InterPro" id="IPR037401">
    <property type="entry name" value="SnoaL-like"/>
</dbReference>
<sequence length="127" mass="14808">MSAEAVIRDYYEALRRGEPLYPYFLDDESTVKFGVSEALYGYDEVADGLLEQTRTTDDWSVESEGLVVDERDGYAVFADEVVFEWTDRETEAETRRRFETRWSGTLEHHDGTWLFVSMHVSAPHELR</sequence>
<dbReference type="Gene3D" id="3.10.450.50">
    <property type="match status" value="1"/>
</dbReference>
<dbReference type="InterPro" id="IPR032710">
    <property type="entry name" value="NTF2-like_dom_sf"/>
</dbReference>
<organism evidence="2 3">
    <name type="scientific">Natribaculum luteum</name>
    <dbReference type="NCBI Taxonomy" id="1586232"/>
    <lineage>
        <taxon>Archaea</taxon>
        <taxon>Methanobacteriati</taxon>
        <taxon>Methanobacteriota</taxon>
        <taxon>Stenosarchaea group</taxon>
        <taxon>Halobacteria</taxon>
        <taxon>Halobacteriales</taxon>
        <taxon>Natrialbaceae</taxon>
        <taxon>Natribaculum</taxon>
    </lineage>
</organism>
<accession>A0ABD5NU65</accession>
<dbReference type="SUPFAM" id="SSF54427">
    <property type="entry name" value="NTF2-like"/>
    <property type="match status" value="1"/>
</dbReference>
<feature type="domain" description="SnoaL-like" evidence="1">
    <location>
        <begin position="4"/>
        <end position="123"/>
    </location>
</feature>
<dbReference type="AlphaFoldDB" id="A0ABD5NU65"/>
<evidence type="ECO:0000313" key="2">
    <source>
        <dbReference type="EMBL" id="MFC4245563.1"/>
    </source>
</evidence>
<comment type="caution">
    <text evidence="2">The sequence shown here is derived from an EMBL/GenBank/DDBJ whole genome shotgun (WGS) entry which is preliminary data.</text>
</comment>
<dbReference type="GeneID" id="71852376"/>
<dbReference type="RefSeq" id="WP_246971417.1">
    <property type="nucleotide sequence ID" value="NZ_CP095397.1"/>
</dbReference>
<evidence type="ECO:0000259" key="1">
    <source>
        <dbReference type="Pfam" id="PF13474"/>
    </source>
</evidence>